<evidence type="ECO:0000256" key="6">
    <source>
        <dbReference type="ARBA" id="ARBA00023136"/>
    </source>
</evidence>
<keyword evidence="5 7" id="KW-1133">Transmembrane helix</keyword>
<keyword evidence="2 7" id="KW-0813">Transport</keyword>
<feature type="transmembrane region" description="Helical" evidence="7">
    <location>
        <begin position="91"/>
        <end position="117"/>
    </location>
</feature>
<dbReference type="AlphaFoldDB" id="A0A8J3FP30"/>
<dbReference type="GO" id="GO:0055085">
    <property type="term" value="P:transmembrane transport"/>
    <property type="evidence" value="ECO:0007669"/>
    <property type="project" value="InterPro"/>
</dbReference>
<reference evidence="10" key="1">
    <citation type="journal article" date="2014" name="Int. J. Syst. Evol. Microbiol.">
        <title>Complete genome sequence of Corynebacterium casei LMG S-19264T (=DSM 44701T), isolated from a smear-ripened cheese.</title>
        <authorList>
            <consortium name="US DOE Joint Genome Institute (JGI-PGF)"/>
            <person name="Walter F."/>
            <person name="Albersmeier A."/>
            <person name="Kalinowski J."/>
            <person name="Ruckert C."/>
        </authorList>
    </citation>
    <scope>NUCLEOTIDE SEQUENCE</scope>
    <source>
        <strain evidence="10">CGMCC 4.7299</strain>
    </source>
</reference>
<accession>A0A8J3FP30</accession>
<feature type="region of interest" description="Disordered" evidence="8">
    <location>
        <begin position="1"/>
        <end position="26"/>
    </location>
</feature>
<feature type="transmembrane region" description="Helical" evidence="7">
    <location>
        <begin position="176"/>
        <end position="197"/>
    </location>
</feature>
<dbReference type="PROSITE" id="PS50928">
    <property type="entry name" value="ABC_TM1"/>
    <property type="match status" value="1"/>
</dbReference>
<dbReference type="InterPro" id="IPR035906">
    <property type="entry name" value="MetI-like_sf"/>
</dbReference>
<feature type="transmembrane region" description="Helical" evidence="7">
    <location>
        <begin position="283"/>
        <end position="303"/>
    </location>
</feature>
<dbReference type="PANTHER" id="PTHR43005:SF2">
    <property type="entry name" value="INTEGRAL MEMBRANE SUGAR TRANSPORT PROTEIN"/>
    <property type="match status" value="1"/>
</dbReference>
<keyword evidence="6 7" id="KW-0472">Membrane</keyword>
<keyword evidence="11" id="KW-1185">Reference proteome</keyword>
<feature type="transmembrane region" description="Helical" evidence="7">
    <location>
        <begin position="37"/>
        <end position="58"/>
    </location>
</feature>
<dbReference type="CDD" id="cd06261">
    <property type="entry name" value="TM_PBP2"/>
    <property type="match status" value="1"/>
</dbReference>
<evidence type="ECO:0000259" key="9">
    <source>
        <dbReference type="PROSITE" id="PS50928"/>
    </source>
</evidence>
<dbReference type="RefSeq" id="WP_189080310.1">
    <property type="nucleotide sequence ID" value="NZ_BMMX01000015.1"/>
</dbReference>
<organism evidence="10 11">
    <name type="scientific">Mangrovihabitans endophyticus</name>
    <dbReference type="NCBI Taxonomy" id="1751298"/>
    <lineage>
        <taxon>Bacteria</taxon>
        <taxon>Bacillati</taxon>
        <taxon>Actinomycetota</taxon>
        <taxon>Actinomycetes</taxon>
        <taxon>Micromonosporales</taxon>
        <taxon>Micromonosporaceae</taxon>
        <taxon>Mangrovihabitans</taxon>
    </lineage>
</organism>
<evidence type="ECO:0000256" key="1">
    <source>
        <dbReference type="ARBA" id="ARBA00004651"/>
    </source>
</evidence>
<feature type="compositionally biased region" description="Basic and acidic residues" evidence="8">
    <location>
        <begin position="1"/>
        <end position="13"/>
    </location>
</feature>
<evidence type="ECO:0000256" key="5">
    <source>
        <dbReference type="ARBA" id="ARBA00022989"/>
    </source>
</evidence>
<evidence type="ECO:0000313" key="11">
    <source>
        <dbReference type="Proteomes" id="UP000656042"/>
    </source>
</evidence>
<dbReference type="PANTHER" id="PTHR43005">
    <property type="entry name" value="BLR7065 PROTEIN"/>
    <property type="match status" value="1"/>
</dbReference>
<dbReference type="EMBL" id="BMMX01000015">
    <property type="protein sequence ID" value="GGK97935.1"/>
    <property type="molecule type" value="Genomic_DNA"/>
</dbReference>
<evidence type="ECO:0000256" key="2">
    <source>
        <dbReference type="ARBA" id="ARBA00022448"/>
    </source>
</evidence>
<reference evidence="10" key="2">
    <citation type="submission" date="2020-09" db="EMBL/GenBank/DDBJ databases">
        <authorList>
            <person name="Sun Q."/>
            <person name="Zhou Y."/>
        </authorList>
    </citation>
    <scope>NUCLEOTIDE SEQUENCE</scope>
    <source>
        <strain evidence="10">CGMCC 4.7299</strain>
    </source>
</reference>
<dbReference type="Pfam" id="PF00528">
    <property type="entry name" value="BPD_transp_1"/>
    <property type="match status" value="1"/>
</dbReference>
<dbReference type="InterPro" id="IPR000515">
    <property type="entry name" value="MetI-like"/>
</dbReference>
<keyword evidence="3" id="KW-1003">Cell membrane</keyword>
<evidence type="ECO:0000256" key="4">
    <source>
        <dbReference type="ARBA" id="ARBA00022692"/>
    </source>
</evidence>
<comment type="caution">
    <text evidence="10">The sequence shown here is derived from an EMBL/GenBank/DDBJ whole genome shotgun (WGS) entry which is preliminary data.</text>
</comment>
<name>A0A8J3FP30_9ACTN</name>
<protein>
    <submittedName>
        <fullName evidence="10">Sugar ABC transporter permease</fullName>
    </submittedName>
</protein>
<gene>
    <name evidence="10" type="ORF">GCM10012284_35210</name>
</gene>
<dbReference type="Proteomes" id="UP000656042">
    <property type="component" value="Unassembled WGS sequence"/>
</dbReference>
<evidence type="ECO:0000256" key="8">
    <source>
        <dbReference type="SAM" id="MobiDB-lite"/>
    </source>
</evidence>
<comment type="subcellular location">
    <subcellularLocation>
        <location evidence="1 7">Cell membrane</location>
        <topology evidence="1 7">Multi-pass membrane protein</topology>
    </subcellularLocation>
</comment>
<sequence>MTDVIPRADEKTDTPPPKTPAPAKGGAKERWVRRAPLLPALIFAIIVTQVPFLITLYFSTLSWNALRPGSKKFVGFDNYVTVLTDNRLRSALFNTVVLTAGAVIFSMILGLALAVLLDRKFLGRSIVRTMLITPFLIMPVAAALLWKHGLYNPDYGLINGIFGGNTAWATTYPKTAIIATLVWQWTPFMMLILLAGLQSQSNEVLEAARVDGAGAWRIFTQMTLPHLRQYLELGALLGSIYLVNTFDSIYTITQGGPGTATTNLPYEISQTIFSKYEYGEASAAGVVVVILTIIVATFALRVISGLFKVEEGR</sequence>
<keyword evidence="4 7" id="KW-0812">Transmembrane</keyword>
<proteinExistence type="inferred from homology"/>
<dbReference type="Gene3D" id="1.10.3720.10">
    <property type="entry name" value="MetI-like"/>
    <property type="match status" value="1"/>
</dbReference>
<comment type="similarity">
    <text evidence="7">Belongs to the binding-protein-dependent transport system permease family.</text>
</comment>
<feature type="domain" description="ABC transmembrane type-1" evidence="9">
    <location>
        <begin position="92"/>
        <end position="299"/>
    </location>
</feature>
<feature type="transmembrane region" description="Helical" evidence="7">
    <location>
        <begin position="129"/>
        <end position="146"/>
    </location>
</feature>
<evidence type="ECO:0000256" key="7">
    <source>
        <dbReference type="RuleBase" id="RU363032"/>
    </source>
</evidence>
<dbReference type="GO" id="GO:0005886">
    <property type="term" value="C:plasma membrane"/>
    <property type="evidence" value="ECO:0007669"/>
    <property type="project" value="UniProtKB-SubCell"/>
</dbReference>
<evidence type="ECO:0000313" key="10">
    <source>
        <dbReference type="EMBL" id="GGK97935.1"/>
    </source>
</evidence>
<evidence type="ECO:0000256" key="3">
    <source>
        <dbReference type="ARBA" id="ARBA00022475"/>
    </source>
</evidence>
<dbReference type="SUPFAM" id="SSF161098">
    <property type="entry name" value="MetI-like"/>
    <property type="match status" value="1"/>
</dbReference>